<keyword evidence="1" id="KW-0732">Signal</keyword>
<dbReference type="EMBL" id="JAGSPN010000005">
    <property type="protein sequence ID" value="MBR7782351.1"/>
    <property type="molecule type" value="Genomic_DNA"/>
</dbReference>
<organism evidence="3 4">
    <name type="scientific">Undibacterium luofuense</name>
    <dbReference type="NCBI Taxonomy" id="2828733"/>
    <lineage>
        <taxon>Bacteria</taxon>
        <taxon>Pseudomonadati</taxon>
        <taxon>Pseudomonadota</taxon>
        <taxon>Betaproteobacteria</taxon>
        <taxon>Burkholderiales</taxon>
        <taxon>Oxalobacteraceae</taxon>
        <taxon>Undibacterium</taxon>
    </lineage>
</organism>
<gene>
    <name evidence="3" type="ORF">KDM89_09365</name>
</gene>
<accession>A0A941I663</accession>
<feature type="signal peptide" evidence="1">
    <location>
        <begin position="1"/>
        <end position="19"/>
    </location>
</feature>
<keyword evidence="4" id="KW-1185">Reference proteome</keyword>
<dbReference type="AlphaFoldDB" id="A0A941I663"/>
<dbReference type="InterPro" id="IPR050570">
    <property type="entry name" value="Cell_wall_metabolism_enzyme"/>
</dbReference>
<dbReference type="InterPro" id="IPR011055">
    <property type="entry name" value="Dup_hybrid_motif"/>
</dbReference>
<protein>
    <submittedName>
        <fullName evidence="3">M23 family metallopeptidase</fullName>
    </submittedName>
</protein>
<evidence type="ECO:0000313" key="4">
    <source>
        <dbReference type="Proteomes" id="UP000680067"/>
    </source>
</evidence>
<proteinExistence type="predicted"/>
<evidence type="ECO:0000313" key="3">
    <source>
        <dbReference type="EMBL" id="MBR7782351.1"/>
    </source>
</evidence>
<feature type="domain" description="M23ase beta-sheet core" evidence="2">
    <location>
        <begin position="147"/>
        <end position="249"/>
    </location>
</feature>
<dbReference type="CDD" id="cd12797">
    <property type="entry name" value="M23_peptidase"/>
    <property type="match status" value="1"/>
</dbReference>
<dbReference type="Gene3D" id="2.70.70.10">
    <property type="entry name" value="Glucose Permease (Domain IIA)"/>
    <property type="match status" value="1"/>
</dbReference>
<comment type="caution">
    <text evidence="3">The sequence shown here is derived from an EMBL/GenBank/DDBJ whole genome shotgun (WGS) entry which is preliminary data.</text>
</comment>
<evidence type="ECO:0000256" key="1">
    <source>
        <dbReference type="SAM" id="SignalP"/>
    </source>
</evidence>
<reference evidence="3" key="1">
    <citation type="submission" date="2021-04" db="EMBL/GenBank/DDBJ databases">
        <title>novel species isolated from subtropical streams in China.</title>
        <authorList>
            <person name="Lu H."/>
        </authorList>
    </citation>
    <scope>NUCLEOTIDE SEQUENCE</scope>
    <source>
        <strain evidence="3">LFS511W</strain>
    </source>
</reference>
<dbReference type="PANTHER" id="PTHR21666:SF270">
    <property type="entry name" value="MUREIN HYDROLASE ACTIVATOR ENVC"/>
    <property type="match status" value="1"/>
</dbReference>
<feature type="chain" id="PRO_5037487634" evidence="1">
    <location>
        <begin position="20"/>
        <end position="315"/>
    </location>
</feature>
<dbReference type="GO" id="GO:0004222">
    <property type="term" value="F:metalloendopeptidase activity"/>
    <property type="evidence" value="ECO:0007669"/>
    <property type="project" value="TreeGrafter"/>
</dbReference>
<evidence type="ECO:0000259" key="2">
    <source>
        <dbReference type="Pfam" id="PF01551"/>
    </source>
</evidence>
<dbReference type="Pfam" id="PF01551">
    <property type="entry name" value="Peptidase_M23"/>
    <property type="match status" value="1"/>
</dbReference>
<sequence length="315" mass="35125">MMKHRISRIAVAMTASVIAANTCAQSSQFNIRIEKKAGYDQMLAYNNGVIPQTVRVWLNSSTNTASGFPMPVERQVFPRSTVVLNEFRPANPKQAFYYHYQYSLTHGDPSAVHDQNAKYLPPFFWPDARLINQAEDRLNNSHNSSENHFALDIDLPMGTPVMAAREGVVVANVKHFPDTGRLDRALNDQANYVMILHGDGSFASYIHLKQNSSALVAGQRIATGDLIGLSGNSGYSSGPHLHFDVQVNQRGKITSVPFRFWDPASGYYRPKTGTRVQAVKIIRGETGQHKPLKDCKKPGNLIDQDVLNCMRRNPQ</sequence>
<dbReference type="SUPFAM" id="SSF51261">
    <property type="entry name" value="Duplicated hybrid motif"/>
    <property type="match status" value="1"/>
</dbReference>
<dbReference type="PANTHER" id="PTHR21666">
    <property type="entry name" value="PEPTIDASE-RELATED"/>
    <property type="match status" value="1"/>
</dbReference>
<dbReference type="InterPro" id="IPR016047">
    <property type="entry name" value="M23ase_b-sheet_dom"/>
</dbReference>
<dbReference type="Proteomes" id="UP000680067">
    <property type="component" value="Unassembled WGS sequence"/>
</dbReference>
<name>A0A941I663_9BURK</name>